<feature type="domain" description="CRISPR-associated protein CXXC-CXXC" evidence="2">
    <location>
        <begin position="267"/>
        <end position="331"/>
    </location>
</feature>
<feature type="coiled-coil region" evidence="1">
    <location>
        <begin position="89"/>
        <end position="116"/>
    </location>
</feature>
<evidence type="ECO:0000313" key="4">
    <source>
        <dbReference type="Proteomes" id="UP000002068"/>
    </source>
</evidence>
<dbReference type="Pfam" id="PF09706">
    <property type="entry name" value="Cas_CXXC_CXXC"/>
    <property type="match status" value="1"/>
</dbReference>
<dbReference type="Proteomes" id="UP000002068">
    <property type="component" value="Chromosome"/>
</dbReference>
<reference evidence="3 4" key="1">
    <citation type="journal article" date="2009" name="Genome Biol.">
        <title>Comparative genome and phenotypic analysis of Clostridium difficile 027 strains provides insight into the evolution of a hypervirulent bacterium.</title>
        <authorList>
            <person name="Stabler R.A."/>
            <person name="He M."/>
            <person name="Dawson L."/>
            <person name="Martin M."/>
            <person name="Valiente E."/>
            <person name="Corton C."/>
            <person name="Lawley T.D."/>
            <person name="Sebaihia M."/>
            <person name="Quail M.A."/>
            <person name="Rose G."/>
            <person name="Gerding D.N."/>
            <person name="Gibert M."/>
            <person name="Popoff M.R."/>
            <person name="Parkhill J."/>
            <person name="Dougan G."/>
            <person name="Wren B.W."/>
        </authorList>
    </citation>
    <scope>NUCLEOTIDE SEQUENCE [LARGE SCALE GENOMIC DNA]</scope>
    <source>
        <strain evidence="3 4">CD196</strain>
    </source>
</reference>
<gene>
    <name evidence="3" type="ordered locus">CD196_2769</name>
</gene>
<dbReference type="InterPro" id="IPR019121">
    <property type="entry name" value="CRISPR-assoc_CXXC-CXXC_dom"/>
</dbReference>
<dbReference type="HOGENOM" id="CLU_033523_0_0_9"/>
<accession>A0A0H3NF09</accession>
<dbReference type="AlphaFoldDB" id="A0A0H3NF09"/>
<protein>
    <recommendedName>
        <fullName evidence="2">CRISPR-associated protein CXXC-CXXC domain-containing protein</fullName>
    </recommendedName>
</protein>
<sequence>MKLRVYRGDWFFNMGIVGFLNIIKKADKQAEIFIMEDYIEFDSLFLENFHEYYFNYFMDEYDVSKRIKKNIDYSINFIKSKPDRIKDGIKKIKDSVKQQNDKIKKFDEEKFNLIKEKLDSMSKIKSYDEFDSLEALVDETIDIFKIKSINDRLTANLYKYVVQDNYFGQVSFFNVAKAKLDLDGLKQIMFNDYLRQIIYFGELADLLEENDYDKLKNYLNDRLNSIAKDINEKKVSKSSINTIEKIMKEINKNFIKKNKSIEDIKEYMDSLEVCEMCGLYKGILDEYSESNFAPLGVSTNNARNMFWNQAYVPSICDICKLILFCTPAGATYTRKNYLINEENEFYLFVNMDTSINELFERNNSLKAQKSEYSDSKDENPFNQLIKSIVEENTLKSEWQLRNILFVEFKASIDSKKCKINYFNIPTYLAKFFTDKYANKKIQSIYDYKLKSNVLDLLLKNRDLKHLTNNILRNKVKNDMESNNKSNISGIDCFRVVQLRALINSYKKGVYKMDSKNLEKNDEKLRIIYYLGCDIHDYFVNKNSKNKIDGVSYKLLNSVKVGNKSDFMDTIIRVFMSAEKQIPAFILDIEIEKDLDFESIGHAFISGLISGKYEGKDKLPNEKEEK</sequence>
<evidence type="ECO:0000256" key="1">
    <source>
        <dbReference type="SAM" id="Coils"/>
    </source>
</evidence>
<evidence type="ECO:0000259" key="2">
    <source>
        <dbReference type="Pfam" id="PF09706"/>
    </source>
</evidence>
<dbReference type="InterPro" id="IPR010180">
    <property type="entry name" value="CRISPR-assoc_prot_CXXC-CXXC"/>
</dbReference>
<dbReference type="KEGG" id="cdc:CD196_2769"/>
<proteinExistence type="predicted"/>
<dbReference type="RefSeq" id="WP_009893753.1">
    <property type="nucleotide sequence ID" value="NC_013315.1"/>
</dbReference>
<dbReference type="NCBIfam" id="TIGR01908">
    <property type="entry name" value="cas_CXXC_CXXC"/>
    <property type="match status" value="1"/>
</dbReference>
<evidence type="ECO:0000313" key="3">
    <source>
        <dbReference type="EMBL" id="CBA65397.1"/>
    </source>
</evidence>
<organism evidence="3 4">
    <name type="scientific">Clostridioides difficile (strain CD196)</name>
    <name type="common">Peptoclostridium difficile</name>
    <dbReference type="NCBI Taxonomy" id="645462"/>
    <lineage>
        <taxon>Bacteria</taxon>
        <taxon>Bacillati</taxon>
        <taxon>Bacillota</taxon>
        <taxon>Clostridia</taxon>
        <taxon>Peptostreptococcales</taxon>
        <taxon>Peptostreptococcaceae</taxon>
        <taxon>Clostridioides</taxon>
    </lineage>
</organism>
<dbReference type="EMBL" id="FN538970">
    <property type="protein sequence ID" value="CBA65397.1"/>
    <property type="molecule type" value="Genomic_DNA"/>
</dbReference>
<name>A0A0H3NF09_CLODC</name>
<keyword evidence="1" id="KW-0175">Coiled coil</keyword>